<dbReference type="NCBIfam" id="NF033205">
    <property type="entry name" value="IPExxxVDY"/>
    <property type="match status" value="1"/>
</dbReference>
<dbReference type="STRING" id="797419.SAMN05216556_1405"/>
<name>A0A1M6PCC5_9FLAO</name>
<evidence type="ECO:0008006" key="3">
    <source>
        <dbReference type="Google" id="ProtNLM"/>
    </source>
</evidence>
<dbReference type="OrthoDB" id="676614at2"/>
<proteinExistence type="predicted"/>
<evidence type="ECO:0000313" key="1">
    <source>
        <dbReference type="EMBL" id="SHK05603.1"/>
    </source>
</evidence>
<accession>A0A1M6PCC5</accession>
<organism evidence="1 2">
    <name type="scientific">Aequorivita viscosa</name>
    <dbReference type="NCBI Taxonomy" id="797419"/>
    <lineage>
        <taxon>Bacteria</taxon>
        <taxon>Pseudomonadati</taxon>
        <taxon>Bacteroidota</taxon>
        <taxon>Flavobacteriia</taxon>
        <taxon>Flavobacteriales</taxon>
        <taxon>Flavobacteriaceae</taxon>
        <taxon>Aequorivita</taxon>
    </lineage>
</organism>
<dbReference type="EMBL" id="FQYV01000045">
    <property type="protein sequence ID" value="SHK05603.1"/>
    <property type="molecule type" value="Genomic_DNA"/>
</dbReference>
<dbReference type="RefSeq" id="WP_073222166.1">
    <property type="nucleotide sequence ID" value="NZ_FNNS01000040.1"/>
</dbReference>
<dbReference type="InterPro" id="IPR047690">
    <property type="entry name" value="IPExxxVDY_fam"/>
</dbReference>
<dbReference type="Proteomes" id="UP000184172">
    <property type="component" value="Unassembled WGS sequence"/>
</dbReference>
<keyword evidence="2" id="KW-1185">Reference proteome</keyword>
<protein>
    <recommendedName>
        <fullName evidence="3">IPExxxVDY family protein</fullName>
    </recommendedName>
</protein>
<evidence type="ECO:0000313" key="2">
    <source>
        <dbReference type="Proteomes" id="UP000184172"/>
    </source>
</evidence>
<reference evidence="2" key="1">
    <citation type="submission" date="2016-11" db="EMBL/GenBank/DDBJ databases">
        <authorList>
            <person name="Varghese N."/>
            <person name="Submissions S."/>
        </authorList>
    </citation>
    <scope>NUCLEOTIDE SEQUENCE [LARGE SCALE GENOMIC DNA]</scope>
    <source>
        <strain evidence="2">DSM 26349</strain>
    </source>
</reference>
<dbReference type="AlphaFoldDB" id="A0A1M6PCC5"/>
<sequence>MANLKLVLDEEMDEPFALVAIHCSEEEYKVAYLLNSQLGTKLKRRSSDLDFSNNGLIVTYPIYDFEDTQKYSSYQLVANKCRFENLSLHSPLGLFDTGVSEKEKTHYLLPEYKKVDYILKIYSDFEAFSLRQIISEINEIKQVISAYTLDMNDIKSKNNLIFD</sequence>
<gene>
    <name evidence="1" type="ORF">SAMN04487908_14512</name>
</gene>